<accession>A0A941F1Z6</accession>
<name>A0A941F1Z6_9BACT</name>
<gene>
    <name evidence="2" type="ORF">KDU71_04885</name>
</gene>
<dbReference type="SUPFAM" id="SSF56925">
    <property type="entry name" value="OMPA-like"/>
    <property type="match status" value="1"/>
</dbReference>
<evidence type="ECO:0008006" key="4">
    <source>
        <dbReference type="Google" id="ProtNLM"/>
    </source>
</evidence>
<dbReference type="EMBL" id="JAGTAR010000005">
    <property type="protein sequence ID" value="MBR8534887.1"/>
    <property type="molecule type" value="Genomic_DNA"/>
</dbReference>
<evidence type="ECO:0000313" key="3">
    <source>
        <dbReference type="Proteomes" id="UP000679220"/>
    </source>
</evidence>
<keyword evidence="3" id="KW-1185">Reference proteome</keyword>
<dbReference type="Proteomes" id="UP000679220">
    <property type="component" value="Unassembled WGS sequence"/>
</dbReference>
<organism evidence="2 3">
    <name type="scientific">Carboxylicivirga sediminis</name>
    <dbReference type="NCBI Taxonomy" id="2006564"/>
    <lineage>
        <taxon>Bacteria</taxon>
        <taxon>Pseudomonadati</taxon>
        <taxon>Bacteroidota</taxon>
        <taxon>Bacteroidia</taxon>
        <taxon>Marinilabiliales</taxon>
        <taxon>Marinilabiliaceae</taxon>
        <taxon>Carboxylicivirga</taxon>
    </lineage>
</organism>
<evidence type="ECO:0000313" key="2">
    <source>
        <dbReference type="EMBL" id="MBR8534887.1"/>
    </source>
</evidence>
<dbReference type="InterPro" id="IPR011250">
    <property type="entry name" value="OMP/PagP_B-barrel"/>
</dbReference>
<protein>
    <recommendedName>
        <fullName evidence="4">Outer membrane protein beta-barrel domain-containing protein</fullName>
    </recommendedName>
</protein>
<reference evidence="2" key="2">
    <citation type="submission" date="2021-04" db="EMBL/GenBank/DDBJ databases">
        <authorList>
            <person name="Zhang T."/>
            <person name="Zhang Y."/>
            <person name="Lu D."/>
            <person name="Zuo D."/>
            <person name="Du Z."/>
        </authorList>
    </citation>
    <scope>NUCLEOTIDE SEQUENCE</scope>
    <source>
        <strain evidence="2">JR1</strain>
    </source>
</reference>
<dbReference type="AlphaFoldDB" id="A0A941F1Z6"/>
<reference evidence="2" key="1">
    <citation type="journal article" date="2018" name="Int. J. Syst. Evol. Microbiol.">
        <title>Carboxylicivirga sediminis sp. nov., isolated from coastal sediment.</title>
        <authorList>
            <person name="Wang F.Q."/>
            <person name="Ren L.H."/>
            <person name="Zou R.J."/>
            <person name="Sun Y.Z."/>
            <person name="Liu X.J."/>
            <person name="Jiang F."/>
            <person name="Liu L.J."/>
        </authorList>
    </citation>
    <scope>NUCLEOTIDE SEQUENCE</scope>
    <source>
        <strain evidence="2">JR1</strain>
    </source>
</reference>
<proteinExistence type="predicted"/>
<comment type="caution">
    <text evidence="2">The sequence shown here is derived from an EMBL/GenBank/DDBJ whole genome shotgun (WGS) entry which is preliminary data.</text>
</comment>
<feature type="region of interest" description="Disordered" evidence="1">
    <location>
        <begin position="258"/>
        <end position="278"/>
    </location>
</feature>
<feature type="compositionally biased region" description="Basic residues" evidence="1">
    <location>
        <begin position="263"/>
        <end position="278"/>
    </location>
</feature>
<sequence>MPLSLRYIIVIAVLLATILPESYAQRRRKPKIWEGFSVTGRVGANHFFGDLVDDGRTHLSLGINADKELNTFLTARASIMGGKMSGTQFAYSAGNPDPNRIYAYFDNVYSELNVGATFRPLNVLLGYYKQRSFNPYVIGQVGMLYYSASEYYGNGSGQPDGSLWREKSGITASISGGLGISYWINSQWSVNIEGIGTFPTTDELDAHSEWTNGAGEIIKTASNDFYYTTSVGITYLIDDSRWKNEPKYNRKAYLKTRSQYRSSSKKNLRSINKKRRRR</sequence>
<dbReference type="RefSeq" id="WP_212188790.1">
    <property type="nucleotide sequence ID" value="NZ_JAGTAR010000005.1"/>
</dbReference>
<evidence type="ECO:0000256" key="1">
    <source>
        <dbReference type="SAM" id="MobiDB-lite"/>
    </source>
</evidence>